<protein>
    <submittedName>
        <fullName evidence="1">Uncharacterized protein</fullName>
    </submittedName>
</protein>
<gene>
    <name evidence="1" type="ORF">DPMN_108098</name>
</gene>
<accession>A0A9D4QKK0</accession>
<evidence type="ECO:0000313" key="2">
    <source>
        <dbReference type="Proteomes" id="UP000828390"/>
    </source>
</evidence>
<dbReference type="AlphaFoldDB" id="A0A9D4QKK0"/>
<evidence type="ECO:0000313" key="1">
    <source>
        <dbReference type="EMBL" id="KAH3834763.1"/>
    </source>
</evidence>
<reference evidence="1" key="2">
    <citation type="submission" date="2020-11" db="EMBL/GenBank/DDBJ databases">
        <authorList>
            <person name="McCartney M.A."/>
            <person name="Auch B."/>
            <person name="Kono T."/>
            <person name="Mallez S."/>
            <person name="Becker A."/>
            <person name="Gohl D.M."/>
            <person name="Silverstein K.A.T."/>
            <person name="Koren S."/>
            <person name="Bechman K.B."/>
            <person name="Herman A."/>
            <person name="Abrahante J.E."/>
            <person name="Garbe J."/>
        </authorList>
    </citation>
    <scope>NUCLEOTIDE SEQUENCE</scope>
    <source>
        <strain evidence="1">Duluth1</strain>
        <tissue evidence="1">Whole animal</tissue>
    </source>
</reference>
<reference evidence="1" key="1">
    <citation type="journal article" date="2019" name="bioRxiv">
        <title>The Genome of the Zebra Mussel, Dreissena polymorpha: A Resource for Invasive Species Research.</title>
        <authorList>
            <person name="McCartney M.A."/>
            <person name="Auch B."/>
            <person name="Kono T."/>
            <person name="Mallez S."/>
            <person name="Zhang Y."/>
            <person name="Obille A."/>
            <person name="Becker A."/>
            <person name="Abrahante J.E."/>
            <person name="Garbe J."/>
            <person name="Badalamenti J.P."/>
            <person name="Herman A."/>
            <person name="Mangelson H."/>
            <person name="Liachko I."/>
            <person name="Sullivan S."/>
            <person name="Sone E.D."/>
            <person name="Koren S."/>
            <person name="Silverstein K.A.T."/>
            <person name="Beckman K.B."/>
            <person name="Gohl D.M."/>
        </authorList>
    </citation>
    <scope>NUCLEOTIDE SEQUENCE</scope>
    <source>
        <strain evidence="1">Duluth1</strain>
        <tissue evidence="1">Whole animal</tissue>
    </source>
</reference>
<name>A0A9D4QKK0_DREPO</name>
<sequence length="61" mass="6946">MPLTSGTTCHRDASHIGHNALQRFLSHRTQLDTDIQIVAGTMCHRAVLHIKHNVKRRCHSH</sequence>
<organism evidence="1 2">
    <name type="scientific">Dreissena polymorpha</name>
    <name type="common">Zebra mussel</name>
    <name type="synonym">Mytilus polymorpha</name>
    <dbReference type="NCBI Taxonomy" id="45954"/>
    <lineage>
        <taxon>Eukaryota</taxon>
        <taxon>Metazoa</taxon>
        <taxon>Spiralia</taxon>
        <taxon>Lophotrochozoa</taxon>
        <taxon>Mollusca</taxon>
        <taxon>Bivalvia</taxon>
        <taxon>Autobranchia</taxon>
        <taxon>Heteroconchia</taxon>
        <taxon>Euheterodonta</taxon>
        <taxon>Imparidentia</taxon>
        <taxon>Neoheterodontei</taxon>
        <taxon>Myida</taxon>
        <taxon>Dreissenoidea</taxon>
        <taxon>Dreissenidae</taxon>
        <taxon>Dreissena</taxon>
    </lineage>
</organism>
<dbReference type="EMBL" id="JAIWYP010000004">
    <property type="protein sequence ID" value="KAH3834763.1"/>
    <property type="molecule type" value="Genomic_DNA"/>
</dbReference>
<comment type="caution">
    <text evidence="1">The sequence shown here is derived from an EMBL/GenBank/DDBJ whole genome shotgun (WGS) entry which is preliminary data.</text>
</comment>
<dbReference type="Proteomes" id="UP000828390">
    <property type="component" value="Unassembled WGS sequence"/>
</dbReference>
<proteinExistence type="predicted"/>
<keyword evidence="2" id="KW-1185">Reference proteome</keyword>